<dbReference type="EMBL" id="BGPR01008324">
    <property type="protein sequence ID" value="GBN33036.1"/>
    <property type="molecule type" value="Genomic_DNA"/>
</dbReference>
<name>A0A4Y2N5D0_ARAVE</name>
<accession>A0A4Y2N5D0</accession>
<sequence>MALSATKSLKFSFRCSGSYAYFTSTSYHLNIYLNIWTERRRDQQLSGKIGQQLTKYEKLPIINFGAIERNEIFINQTDQRSTVPFGYCQSNPGRTMHTRSGRKRTSQSLPMTAMCNPVLSLVQFPNKPYKRNQNSCHLHYEGIFSCLVCH</sequence>
<evidence type="ECO:0000313" key="2">
    <source>
        <dbReference type="Proteomes" id="UP000499080"/>
    </source>
</evidence>
<organism evidence="1 2">
    <name type="scientific">Araneus ventricosus</name>
    <name type="common">Orbweaver spider</name>
    <name type="synonym">Epeira ventricosa</name>
    <dbReference type="NCBI Taxonomy" id="182803"/>
    <lineage>
        <taxon>Eukaryota</taxon>
        <taxon>Metazoa</taxon>
        <taxon>Ecdysozoa</taxon>
        <taxon>Arthropoda</taxon>
        <taxon>Chelicerata</taxon>
        <taxon>Arachnida</taxon>
        <taxon>Araneae</taxon>
        <taxon>Araneomorphae</taxon>
        <taxon>Entelegynae</taxon>
        <taxon>Araneoidea</taxon>
        <taxon>Araneidae</taxon>
        <taxon>Araneus</taxon>
    </lineage>
</organism>
<reference evidence="1 2" key="1">
    <citation type="journal article" date="2019" name="Sci. Rep.">
        <title>Orb-weaving spider Araneus ventricosus genome elucidates the spidroin gene catalogue.</title>
        <authorList>
            <person name="Kono N."/>
            <person name="Nakamura H."/>
            <person name="Ohtoshi R."/>
            <person name="Moran D.A.P."/>
            <person name="Shinohara A."/>
            <person name="Yoshida Y."/>
            <person name="Fujiwara M."/>
            <person name="Mori M."/>
            <person name="Tomita M."/>
            <person name="Arakawa K."/>
        </authorList>
    </citation>
    <scope>NUCLEOTIDE SEQUENCE [LARGE SCALE GENOMIC DNA]</scope>
</reference>
<evidence type="ECO:0000313" key="1">
    <source>
        <dbReference type="EMBL" id="GBN33036.1"/>
    </source>
</evidence>
<dbReference type="Proteomes" id="UP000499080">
    <property type="component" value="Unassembled WGS sequence"/>
</dbReference>
<gene>
    <name evidence="1" type="ORF">AVEN_273778_1</name>
</gene>
<protein>
    <submittedName>
        <fullName evidence="1">Uncharacterized protein</fullName>
    </submittedName>
</protein>
<proteinExistence type="predicted"/>
<keyword evidence="2" id="KW-1185">Reference proteome</keyword>
<dbReference type="AlphaFoldDB" id="A0A4Y2N5D0"/>
<comment type="caution">
    <text evidence="1">The sequence shown here is derived from an EMBL/GenBank/DDBJ whole genome shotgun (WGS) entry which is preliminary data.</text>
</comment>